<dbReference type="EMBL" id="CABD030014514">
    <property type="status" value="NOT_ANNOTATED_CDS"/>
    <property type="molecule type" value="Genomic_DNA"/>
</dbReference>
<feature type="region of interest" description="Disordered" evidence="3">
    <location>
        <begin position="197"/>
        <end position="247"/>
    </location>
</feature>
<dbReference type="EMBL" id="CABD030014515">
    <property type="status" value="NOT_ANNOTATED_CDS"/>
    <property type="molecule type" value="Genomic_DNA"/>
</dbReference>
<protein>
    <submittedName>
        <fullName evidence="5">EARP complex and GARP complex interacting protein 1</fullName>
    </submittedName>
</protein>
<dbReference type="SUPFAM" id="SSF101908">
    <property type="entry name" value="Putative isomerase YbhE"/>
    <property type="match status" value="1"/>
</dbReference>
<dbReference type="AlphaFoldDB" id="A0A2I2YYM6"/>
<dbReference type="EMBL" id="CABD030014510">
    <property type="status" value="NOT_ANNOTATED_CDS"/>
    <property type="molecule type" value="Genomic_DNA"/>
</dbReference>
<dbReference type="InterPro" id="IPR059104">
    <property type="entry name" value="Beta-prop_EIPR1-like"/>
</dbReference>
<feature type="compositionally biased region" description="Basic residues" evidence="3">
    <location>
        <begin position="227"/>
        <end position="237"/>
    </location>
</feature>
<evidence type="ECO:0000256" key="3">
    <source>
        <dbReference type="SAM" id="MobiDB-lite"/>
    </source>
</evidence>
<feature type="compositionally biased region" description="Basic and acidic residues" evidence="3">
    <location>
        <begin position="238"/>
        <end position="247"/>
    </location>
</feature>
<dbReference type="GeneTree" id="ENSGT00730000111137"/>
<dbReference type="Proteomes" id="UP000001519">
    <property type="component" value="Chromosome 2A"/>
</dbReference>
<dbReference type="Gene3D" id="2.130.10.10">
    <property type="entry name" value="YVTN repeat-like/Quinoprotein amine dehydrogenase"/>
    <property type="match status" value="1"/>
</dbReference>
<evidence type="ECO:0000256" key="1">
    <source>
        <dbReference type="ARBA" id="ARBA00022574"/>
    </source>
</evidence>
<dbReference type="PANTHER" id="PTHR14205:SF15">
    <property type="entry name" value="EARP AND GARP COMPLEX-INTERACTING PROTEIN 1"/>
    <property type="match status" value="1"/>
</dbReference>
<dbReference type="InterPro" id="IPR040323">
    <property type="entry name" value="EIPR1"/>
</dbReference>
<dbReference type="Bgee" id="ENSGGOG00000013158">
    <property type="expression patterns" value="Expressed in frontal cortex and 6 other cell types or tissues"/>
</dbReference>
<name>A0A2I2YYM6_GORGO</name>
<feature type="domain" description="EIPR1-like beta-propeller" evidence="4">
    <location>
        <begin position="7"/>
        <end position="170"/>
    </location>
</feature>
<keyword evidence="2" id="KW-0677">Repeat</keyword>
<dbReference type="PANTHER" id="PTHR14205">
    <property type="entry name" value="WD-REPEAT PROTEIN"/>
    <property type="match status" value="1"/>
</dbReference>
<reference evidence="5 6" key="2">
    <citation type="journal article" date="2012" name="Nature">
        <title>Insights into hominid evolution from the gorilla genome sequence.</title>
        <authorList>
            <person name="Scally A."/>
            <person name="Dutheil J.Y."/>
            <person name="Hillier L.W."/>
            <person name="Jordan G.E."/>
            <person name="Goodhead I."/>
            <person name="Herrero J."/>
            <person name="Hobolth A."/>
            <person name="Lappalainen T."/>
            <person name="Mailund T."/>
            <person name="Marques-Bonet T."/>
            <person name="McCarthy S."/>
            <person name="Montgomery S.H."/>
            <person name="Schwalie P.C."/>
            <person name="Tang Y.A."/>
            <person name="Ward M.C."/>
            <person name="Xue Y."/>
            <person name="Yngvadottir B."/>
            <person name="Alkan C."/>
            <person name="Andersen L.N."/>
            <person name="Ayub Q."/>
            <person name="Ball E.V."/>
            <person name="Beal K."/>
            <person name="Bradley B.J."/>
            <person name="Chen Y."/>
            <person name="Clee C.M."/>
            <person name="Fitzgerald S."/>
            <person name="Graves T.A."/>
            <person name="Gu Y."/>
            <person name="Heath P."/>
            <person name="Heger A."/>
            <person name="Karakoc E."/>
            <person name="Kolb-Kokocinski A."/>
            <person name="Laird G.K."/>
            <person name="Lunter G."/>
            <person name="Meader S."/>
            <person name="Mort M."/>
            <person name="Mullikin J.C."/>
            <person name="Munch K."/>
            <person name="O'Connor T.D."/>
            <person name="Phillips A.D."/>
            <person name="Prado-Martinez J."/>
            <person name="Rogers A.S."/>
            <person name="Sajjadian S."/>
            <person name="Schmidt D."/>
            <person name="Shaw K."/>
            <person name="Simpson J.T."/>
            <person name="Stenson P.D."/>
            <person name="Turner D.J."/>
            <person name="Vigilant L."/>
            <person name="Vilella A.J."/>
            <person name="Whitener W."/>
            <person name="Zhu B."/>
            <person name="Cooper D.N."/>
            <person name="de Jong P."/>
            <person name="Dermitzakis E.T."/>
            <person name="Eichler E.E."/>
            <person name="Flicek P."/>
            <person name="Goldman N."/>
            <person name="Mundy N.I."/>
            <person name="Ning Z."/>
            <person name="Odom D.T."/>
            <person name="Ponting C.P."/>
            <person name="Quail M.A."/>
            <person name="Ryder O.A."/>
            <person name="Searle S.M."/>
            <person name="Warren W.C."/>
            <person name="Wilson R.K."/>
            <person name="Schierup M.H."/>
            <person name="Rogers J."/>
            <person name="Tyler-Smith C."/>
            <person name="Durbin R."/>
        </authorList>
    </citation>
    <scope>NUCLEOTIDE SEQUENCE [LARGE SCALE GENOMIC DNA]</scope>
</reference>
<accession>A0A2I2YYM6</accession>
<dbReference type="EMBL" id="CABD030014512">
    <property type="status" value="NOT_ANNOTATED_CDS"/>
    <property type="molecule type" value="Genomic_DNA"/>
</dbReference>
<keyword evidence="6" id="KW-1185">Reference proteome</keyword>
<dbReference type="Pfam" id="PF23609">
    <property type="entry name" value="Beta-prop_EIPR1"/>
    <property type="match status" value="1"/>
</dbReference>
<keyword evidence="1" id="KW-0853">WD repeat</keyword>
<evidence type="ECO:0000259" key="4">
    <source>
        <dbReference type="Pfam" id="PF23609"/>
    </source>
</evidence>
<dbReference type="EMBL" id="CABD030014513">
    <property type="status" value="NOT_ANNOTATED_CDS"/>
    <property type="molecule type" value="Genomic_DNA"/>
</dbReference>
<proteinExistence type="predicted"/>
<gene>
    <name evidence="5" type="primary">EIPR1</name>
</gene>
<sequence>MEDDAPVIYGLEFQARALTPQTAETDAIRFLVGTQSLKYDNQIHIIDFDDENNIINKNVLLHQAGEIWHISASPADRGVLATCYNRTSDSKVLTCAAVWRMPKELESGSHESPDDSSSTAQTLELLCHLDNTAHGNMACVVWEPMGDGKKIISLADNHILLWDLQESSSQAVVTCTDPVCAVIPRLEALWGRGTLESGSRDGPRHLHLPRASLTEGGPTTRLATGLTHRRRTRHEPHSRKDLPRASRMEEGPAECFLGELGLSYDCKKSAIHQAYQHAMTKFIQQTLSELTLERVIRTFPNKWSFLTIFK</sequence>
<reference evidence="5" key="4">
    <citation type="submission" date="2025-09" db="UniProtKB">
        <authorList>
            <consortium name="Ensembl"/>
        </authorList>
    </citation>
    <scope>IDENTIFICATION</scope>
</reference>
<evidence type="ECO:0000313" key="5">
    <source>
        <dbReference type="Ensembl" id="ENSGGOP00000039833.1"/>
    </source>
</evidence>
<evidence type="ECO:0000313" key="6">
    <source>
        <dbReference type="Proteomes" id="UP000001519"/>
    </source>
</evidence>
<dbReference type="EMBL" id="CABD030014516">
    <property type="status" value="NOT_ANNOTATED_CDS"/>
    <property type="molecule type" value="Genomic_DNA"/>
</dbReference>
<dbReference type="EMBL" id="CABD030014511">
    <property type="status" value="NOT_ANNOTATED_CDS"/>
    <property type="molecule type" value="Genomic_DNA"/>
</dbReference>
<evidence type="ECO:0000256" key="2">
    <source>
        <dbReference type="ARBA" id="ARBA00022737"/>
    </source>
</evidence>
<reference evidence="6" key="1">
    <citation type="submission" date="2011-05" db="EMBL/GenBank/DDBJ databases">
        <title>Insights into the evolution of the great apes provided by the gorilla genome.</title>
        <authorList>
            <person name="Scally A."/>
        </authorList>
    </citation>
    <scope>NUCLEOTIDE SEQUENCE [LARGE SCALE GENOMIC DNA]</scope>
</reference>
<dbReference type="Ensembl" id="ENSGGOT00000055011.1">
    <property type="protein sequence ID" value="ENSGGOP00000039833.1"/>
    <property type="gene ID" value="ENSGGOG00000013158.3"/>
</dbReference>
<organism evidence="5 6">
    <name type="scientific">Gorilla gorilla gorilla</name>
    <name type="common">Western lowland gorilla</name>
    <dbReference type="NCBI Taxonomy" id="9595"/>
    <lineage>
        <taxon>Eukaryota</taxon>
        <taxon>Metazoa</taxon>
        <taxon>Chordata</taxon>
        <taxon>Craniata</taxon>
        <taxon>Vertebrata</taxon>
        <taxon>Euteleostomi</taxon>
        <taxon>Mammalia</taxon>
        <taxon>Eutheria</taxon>
        <taxon>Euarchontoglires</taxon>
        <taxon>Primates</taxon>
        <taxon>Haplorrhini</taxon>
        <taxon>Catarrhini</taxon>
        <taxon>Hominidae</taxon>
        <taxon>Gorilla</taxon>
    </lineage>
</organism>
<dbReference type="InterPro" id="IPR015943">
    <property type="entry name" value="WD40/YVTN_repeat-like_dom_sf"/>
</dbReference>
<reference evidence="5" key="3">
    <citation type="submission" date="2025-08" db="UniProtKB">
        <authorList>
            <consortium name="Ensembl"/>
        </authorList>
    </citation>
    <scope>IDENTIFICATION</scope>
</reference>